<evidence type="ECO:0000256" key="2">
    <source>
        <dbReference type="ARBA" id="ARBA00023125"/>
    </source>
</evidence>
<feature type="domain" description="Helicase C-terminal" evidence="7">
    <location>
        <begin position="98"/>
        <end position="204"/>
    </location>
</feature>
<dbReference type="OrthoDB" id="5409596at2759"/>
<keyword evidence="3" id="KW-0413">Isomerase</keyword>
<dbReference type="InterPro" id="IPR001650">
    <property type="entry name" value="Helicase_C-like"/>
</dbReference>
<accession>A0A0D0CRC4</accession>
<organism evidence="8 9">
    <name type="scientific">Collybiopsis luxurians FD-317 M1</name>
    <dbReference type="NCBI Taxonomy" id="944289"/>
    <lineage>
        <taxon>Eukaryota</taxon>
        <taxon>Fungi</taxon>
        <taxon>Dikarya</taxon>
        <taxon>Basidiomycota</taxon>
        <taxon>Agaricomycotina</taxon>
        <taxon>Agaricomycetes</taxon>
        <taxon>Agaricomycetidae</taxon>
        <taxon>Agaricales</taxon>
        <taxon>Marasmiineae</taxon>
        <taxon>Omphalotaceae</taxon>
        <taxon>Collybiopsis</taxon>
        <taxon>Collybiopsis luxurians</taxon>
    </lineage>
</organism>
<keyword evidence="9" id="KW-1185">Reference proteome</keyword>
<dbReference type="GO" id="GO:0003677">
    <property type="term" value="F:DNA binding"/>
    <property type="evidence" value="ECO:0007669"/>
    <property type="project" value="UniProtKB-KW"/>
</dbReference>
<dbReference type="EC" id="5.6.2.4" evidence="6"/>
<gene>
    <name evidence="8" type="ORF">GYMLUDRAFT_113426</name>
</gene>
<evidence type="ECO:0000259" key="7">
    <source>
        <dbReference type="PROSITE" id="PS51194"/>
    </source>
</evidence>
<dbReference type="Pfam" id="PF00271">
    <property type="entry name" value="Helicase_C"/>
    <property type="match status" value="1"/>
</dbReference>
<dbReference type="EMBL" id="KN834787">
    <property type="protein sequence ID" value="KIK58118.1"/>
    <property type="molecule type" value="Genomic_DNA"/>
</dbReference>
<dbReference type="GO" id="GO:0009378">
    <property type="term" value="F:four-way junction helicase activity"/>
    <property type="evidence" value="ECO:0007669"/>
    <property type="project" value="TreeGrafter"/>
</dbReference>
<dbReference type="PANTHER" id="PTHR13710:SF153">
    <property type="entry name" value="RECQ-LIKE DNA HELICASE BLM"/>
    <property type="match status" value="1"/>
</dbReference>
<feature type="non-terminal residue" evidence="8">
    <location>
        <position position="204"/>
    </location>
</feature>
<dbReference type="Gene3D" id="3.40.50.300">
    <property type="entry name" value="P-loop containing nucleotide triphosphate hydrolases"/>
    <property type="match status" value="2"/>
</dbReference>
<reference evidence="8 9" key="1">
    <citation type="submission" date="2014-04" db="EMBL/GenBank/DDBJ databases">
        <title>Evolutionary Origins and Diversification of the Mycorrhizal Mutualists.</title>
        <authorList>
            <consortium name="DOE Joint Genome Institute"/>
            <consortium name="Mycorrhizal Genomics Consortium"/>
            <person name="Kohler A."/>
            <person name="Kuo A."/>
            <person name="Nagy L.G."/>
            <person name="Floudas D."/>
            <person name="Copeland A."/>
            <person name="Barry K.W."/>
            <person name="Cichocki N."/>
            <person name="Veneault-Fourrey C."/>
            <person name="LaButti K."/>
            <person name="Lindquist E.A."/>
            <person name="Lipzen A."/>
            <person name="Lundell T."/>
            <person name="Morin E."/>
            <person name="Murat C."/>
            <person name="Riley R."/>
            <person name="Ohm R."/>
            <person name="Sun H."/>
            <person name="Tunlid A."/>
            <person name="Henrissat B."/>
            <person name="Grigoriev I.V."/>
            <person name="Hibbett D.S."/>
            <person name="Martin F."/>
        </authorList>
    </citation>
    <scope>NUCLEOTIDE SEQUENCE [LARGE SCALE GENOMIC DNA]</scope>
    <source>
        <strain evidence="8 9">FD-317 M1</strain>
    </source>
</reference>
<comment type="catalytic activity">
    <reaction evidence="5">
        <text>Couples ATP hydrolysis with the unwinding of duplex DNA by translocating in the 3'-5' direction.</text>
        <dbReference type="EC" id="5.6.2.4"/>
    </reaction>
</comment>
<dbReference type="InterPro" id="IPR027417">
    <property type="entry name" value="P-loop_NTPase"/>
</dbReference>
<evidence type="ECO:0000256" key="4">
    <source>
        <dbReference type="ARBA" id="ARBA00023242"/>
    </source>
</evidence>
<proteinExistence type="inferred from homology"/>
<evidence type="ECO:0000313" key="9">
    <source>
        <dbReference type="Proteomes" id="UP000053593"/>
    </source>
</evidence>
<dbReference type="SUPFAM" id="SSF52540">
    <property type="entry name" value="P-loop containing nucleoside triphosphate hydrolases"/>
    <property type="match status" value="1"/>
</dbReference>
<dbReference type="GO" id="GO:0005694">
    <property type="term" value="C:chromosome"/>
    <property type="evidence" value="ECO:0007669"/>
    <property type="project" value="TreeGrafter"/>
</dbReference>
<protein>
    <recommendedName>
        <fullName evidence="6">DNA 3'-5' helicase</fullName>
        <ecNumber evidence="6">5.6.2.4</ecNumber>
    </recommendedName>
</protein>
<dbReference type="PANTHER" id="PTHR13710">
    <property type="entry name" value="DNA HELICASE RECQ FAMILY MEMBER"/>
    <property type="match status" value="1"/>
</dbReference>
<evidence type="ECO:0000256" key="3">
    <source>
        <dbReference type="ARBA" id="ARBA00023235"/>
    </source>
</evidence>
<dbReference type="AlphaFoldDB" id="A0A0D0CRC4"/>
<evidence type="ECO:0000256" key="5">
    <source>
        <dbReference type="ARBA" id="ARBA00034617"/>
    </source>
</evidence>
<dbReference type="GO" id="GO:0043138">
    <property type="term" value="F:3'-5' DNA helicase activity"/>
    <property type="evidence" value="ECO:0007669"/>
    <property type="project" value="UniProtKB-EC"/>
</dbReference>
<keyword evidence="4" id="KW-0539">Nucleus</keyword>
<dbReference type="GO" id="GO:0005737">
    <property type="term" value="C:cytoplasm"/>
    <property type="evidence" value="ECO:0007669"/>
    <property type="project" value="TreeGrafter"/>
</dbReference>
<dbReference type="GO" id="GO:0005634">
    <property type="term" value="C:nucleus"/>
    <property type="evidence" value="ECO:0007669"/>
    <property type="project" value="TreeGrafter"/>
</dbReference>
<evidence type="ECO:0000313" key="8">
    <source>
        <dbReference type="EMBL" id="KIK58118.1"/>
    </source>
</evidence>
<name>A0A0D0CRC4_9AGAR</name>
<feature type="non-terminal residue" evidence="8">
    <location>
        <position position="1"/>
    </location>
</feature>
<sequence length="204" mass="23035">FVDEAHVADEWGNDKLRPVYRELGELRTWCGYGVPIWACTVTARTSTFNLIWKTLRFGSQPFWGIDIGADHPNPYFHTRIFKSIDNPVLDALNLLPSDIDDSTMHEEIPKCLFYFDSENACRVAVDTLCKCLLNHLRDCVFHFSSDISERGKQRCWNDFSSGTIRIICATDAAGIGCSVPDVQYSVIFGLPSSLAVVIQRWGHA</sequence>
<evidence type="ECO:0000256" key="1">
    <source>
        <dbReference type="ARBA" id="ARBA00005446"/>
    </source>
</evidence>
<dbReference type="HOGENOM" id="CLU_1346026_0_0_1"/>
<dbReference type="Proteomes" id="UP000053593">
    <property type="component" value="Unassembled WGS sequence"/>
</dbReference>
<keyword evidence="2" id="KW-0238">DNA-binding</keyword>
<dbReference type="GO" id="GO:0000724">
    <property type="term" value="P:double-strand break repair via homologous recombination"/>
    <property type="evidence" value="ECO:0007669"/>
    <property type="project" value="TreeGrafter"/>
</dbReference>
<dbReference type="PROSITE" id="PS51194">
    <property type="entry name" value="HELICASE_CTER"/>
    <property type="match status" value="1"/>
</dbReference>
<evidence type="ECO:0000256" key="6">
    <source>
        <dbReference type="ARBA" id="ARBA00034808"/>
    </source>
</evidence>
<comment type="similarity">
    <text evidence="1">Belongs to the helicase family. RecQ subfamily.</text>
</comment>